<dbReference type="Gene3D" id="1.25.40.10">
    <property type="entry name" value="Tetratricopeptide repeat domain"/>
    <property type="match status" value="1"/>
</dbReference>
<accession>A0ABU4X7H4</accession>
<evidence type="ECO:0000313" key="3">
    <source>
        <dbReference type="Proteomes" id="UP001272097"/>
    </source>
</evidence>
<sequence>MRQSRVDEEVRAALAAADDPSASPQDRAEMLMEIAMGLQQLPESPDQIEAAIDLYERAGAICPSDEYLLSTRIAARRATALLALPNGGADALERARTELEKATRHFADLDRPEELAEAEMNLGLAIHNLAGLNRARITDAISAYQRALRTFDRVRFPKEFAILQNNLATAFLSMPFTDSRAKMREALAVQAFEEGLKIVNLIDHPTEYAMLQNNLGNALQYASSSHVVENNLRALEAYDEALKVRTRAAMPLEYANTIANKANCLWNLPDDPADPGNGNRANLTAAREYYRECREIFMGSGEADKARIVAEACEQIDRELLSAPAAKSDGLSGSVQPHLN</sequence>
<dbReference type="SUPFAM" id="SSF48452">
    <property type="entry name" value="TPR-like"/>
    <property type="match status" value="2"/>
</dbReference>
<feature type="compositionally biased region" description="Basic and acidic residues" evidence="1">
    <location>
        <begin position="1"/>
        <end position="11"/>
    </location>
</feature>
<name>A0ABU4X7H4_9HYPH</name>
<feature type="compositionally biased region" description="Low complexity" evidence="1">
    <location>
        <begin position="12"/>
        <end position="24"/>
    </location>
</feature>
<dbReference type="RefSeq" id="WP_320217089.1">
    <property type="nucleotide sequence ID" value="NZ_JAVIIS010000053.1"/>
</dbReference>
<evidence type="ECO:0000256" key="1">
    <source>
        <dbReference type="SAM" id="MobiDB-lite"/>
    </source>
</evidence>
<comment type="caution">
    <text evidence="2">The sequence shown here is derived from an EMBL/GenBank/DDBJ whole genome shotgun (WGS) entry which is preliminary data.</text>
</comment>
<feature type="region of interest" description="Disordered" evidence="1">
    <location>
        <begin position="1"/>
        <end position="24"/>
    </location>
</feature>
<keyword evidence="3" id="KW-1185">Reference proteome</keyword>
<dbReference type="InterPro" id="IPR011990">
    <property type="entry name" value="TPR-like_helical_dom_sf"/>
</dbReference>
<dbReference type="Proteomes" id="UP001272097">
    <property type="component" value="Unassembled WGS sequence"/>
</dbReference>
<organism evidence="2 3">
    <name type="scientific">Mesorhizobium australafricanum</name>
    <dbReference type="NCBI Taxonomy" id="3072311"/>
    <lineage>
        <taxon>Bacteria</taxon>
        <taxon>Pseudomonadati</taxon>
        <taxon>Pseudomonadota</taxon>
        <taxon>Alphaproteobacteria</taxon>
        <taxon>Hyphomicrobiales</taxon>
        <taxon>Phyllobacteriaceae</taxon>
        <taxon>Mesorhizobium</taxon>
    </lineage>
</organism>
<evidence type="ECO:0008006" key="4">
    <source>
        <dbReference type="Google" id="ProtNLM"/>
    </source>
</evidence>
<protein>
    <recommendedName>
        <fullName evidence="4">Tetratricopeptide repeat protein</fullName>
    </recommendedName>
</protein>
<dbReference type="EMBL" id="JAVIIS010000053">
    <property type="protein sequence ID" value="MDX8443092.1"/>
    <property type="molecule type" value="Genomic_DNA"/>
</dbReference>
<gene>
    <name evidence="2" type="ORF">RFM51_26325</name>
</gene>
<reference evidence="2 3" key="1">
    <citation type="submission" date="2023-08" db="EMBL/GenBank/DDBJ databases">
        <title>Implementing the SeqCode for naming new Mesorhizobium species isolated from Vachellia karroo root nodules.</title>
        <authorList>
            <person name="Van Lill M."/>
        </authorList>
    </citation>
    <scope>NUCLEOTIDE SEQUENCE [LARGE SCALE GENOMIC DNA]</scope>
    <source>
        <strain evidence="2 3">VK3E</strain>
    </source>
</reference>
<evidence type="ECO:0000313" key="2">
    <source>
        <dbReference type="EMBL" id="MDX8443092.1"/>
    </source>
</evidence>
<proteinExistence type="predicted"/>